<evidence type="ECO:0000256" key="1">
    <source>
        <dbReference type="ARBA" id="ARBA00022460"/>
    </source>
</evidence>
<accession>A0AAJ7BQM0</accession>
<dbReference type="AlphaFoldDB" id="A0AAJ7BQM0"/>
<feature type="signal peptide" evidence="3">
    <location>
        <begin position="1"/>
        <end position="17"/>
    </location>
</feature>
<name>A0AAJ7BQM0_CEPCN</name>
<evidence type="ECO:0000256" key="2">
    <source>
        <dbReference type="ARBA" id="ARBA00022737"/>
    </source>
</evidence>
<protein>
    <submittedName>
        <fullName evidence="5">Cuticle protein 76-like</fullName>
    </submittedName>
</protein>
<keyword evidence="1" id="KW-0193">Cuticle</keyword>
<dbReference type="KEGG" id="ccin:107266258"/>
<organism evidence="4 5">
    <name type="scientific">Cephus cinctus</name>
    <name type="common">Wheat stem sawfly</name>
    <dbReference type="NCBI Taxonomy" id="211228"/>
    <lineage>
        <taxon>Eukaryota</taxon>
        <taxon>Metazoa</taxon>
        <taxon>Ecdysozoa</taxon>
        <taxon>Arthropoda</taxon>
        <taxon>Hexapoda</taxon>
        <taxon>Insecta</taxon>
        <taxon>Pterygota</taxon>
        <taxon>Neoptera</taxon>
        <taxon>Endopterygota</taxon>
        <taxon>Hymenoptera</taxon>
        <taxon>Cephoidea</taxon>
        <taxon>Cephidae</taxon>
        <taxon>Cephus</taxon>
    </lineage>
</organism>
<dbReference type="GeneID" id="107266258"/>
<dbReference type="RefSeq" id="XP_015592049.1">
    <property type="nucleotide sequence ID" value="XM_015736563.1"/>
</dbReference>
<dbReference type="Pfam" id="PF11018">
    <property type="entry name" value="Cuticle_3"/>
    <property type="match status" value="1"/>
</dbReference>
<sequence length="212" mass="21599">MAAKLFIFAVAIAAVNAGYLGSPSAHYVTGQVQVQPHVYTSTSDNILRSHGNLAQIATQSKTIEAPHSSVSKSDIRVSNPGVYSHAVPVGYAAPAPHGALFAPGASGYPHAPANYAAAPVSYGHAAAPASYAPATATYSHAPAAYAHAPVTASYAPAIASHAPVVASHAPVVANYAHAPAAHQSLLGVAYSPASEVAHLSYSNVNDHFNYAW</sequence>
<reference evidence="5" key="1">
    <citation type="submission" date="2025-08" db="UniProtKB">
        <authorList>
            <consortium name="RefSeq"/>
        </authorList>
    </citation>
    <scope>IDENTIFICATION</scope>
</reference>
<proteinExistence type="predicted"/>
<feature type="chain" id="PRO_5042487782" evidence="3">
    <location>
        <begin position="18"/>
        <end position="212"/>
    </location>
</feature>
<keyword evidence="4" id="KW-1185">Reference proteome</keyword>
<keyword evidence="3" id="KW-0732">Signal</keyword>
<evidence type="ECO:0000313" key="4">
    <source>
        <dbReference type="Proteomes" id="UP000694920"/>
    </source>
</evidence>
<gene>
    <name evidence="5" type="primary">LOC107266258</name>
</gene>
<dbReference type="InterPro" id="IPR022727">
    <property type="entry name" value="Cuticle_C1"/>
</dbReference>
<dbReference type="GO" id="GO:0042302">
    <property type="term" value="F:structural constituent of cuticle"/>
    <property type="evidence" value="ECO:0007669"/>
    <property type="project" value="UniProtKB-KW"/>
</dbReference>
<evidence type="ECO:0000256" key="3">
    <source>
        <dbReference type="SAM" id="SignalP"/>
    </source>
</evidence>
<keyword evidence="2" id="KW-0677">Repeat</keyword>
<dbReference type="PANTHER" id="PTHR39068">
    <property type="entry name" value="LARVAL/PUPAL CUTICLE PROTEIN H1C-LIKE PROTEIN-RELATED"/>
    <property type="match status" value="1"/>
</dbReference>
<dbReference type="Proteomes" id="UP000694920">
    <property type="component" value="Unplaced"/>
</dbReference>
<evidence type="ECO:0000313" key="5">
    <source>
        <dbReference type="RefSeq" id="XP_015592049.1"/>
    </source>
</evidence>